<evidence type="ECO:0000313" key="2">
    <source>
        <dbReference type="EMBL" id="GCA63005.1"/>
    </source>
</evidence>
<reference evidence="2 3" key="1">
    <citation type="journal article" date="2018" name="PLoS ONE">
        <title>The draft genome of Kipferlia bialata reveals reductive genome evolution in fornicate parasites.</title>
        <authorList>
            <person name="Tanifuji G."/>
            <person name="Takabayashi S."/>
            <person name="Kume K."/>
            <person name="Takagi M."/>
            <person name="Nakayama T."/>
            <person name="Kamikawa R."/>
            <person name="Inagaki Y."/>
            <person name="Hashimoto T."/>
        </authorList>
    </citation>
    <scope>NUCLEOTIDE SEQUENCE [LARGE SCALE GENOMIC DNA]</scope>
    <source>
        <strain evidence="2">NY0173</strain>
    </source>
</reference>
<dbReference type="Proteomes" id="UP000265618">
    <property type="component" value="Unassembled WGS sequence"/>
</dbReference>
<dbReference type="InterPro" id="IPR051805">
    <property type="entry name" value="Dehydratase_Activator_Redct"/>
</dbReference>
<dbReference type="EMBL" id="BDIP01002016">
    <property type="protein sequence ID" value="GCA63005.1"/>
    <property type="molecule type" value="Genomic_DNA"/>
</dbReference>
<dbReference type="Pfam" id="PF09989">
    <property type="entry name" value="DUF2229"/>
    <property type="match status" value="1"/>
</dbReference>
<feature type="non-terminal residue" evidence="2">
    <location>
        <position position="1"/>
    </location>
</feature>
<evidence type="ECO:0000313" key="3">
    <source>
        <dbReference type="Proteomes" id="UP000265618"/>
    </source>
</evidence>
<dbReference type="AlphaFoldDB" id="A0A391NMU3"/>
<dbReference type="PANTHER" id="PTHR32329">
    <property type="entry name" value="BIFUNCTIONAL PROTEIN [INCLUDES 2-HYDROXYACYL-COA DEHYDRATASE (N-TER) AND ITS ACTIVATOR DOMAIN (C_TERM)-RELATED"/>
    <property type="match status" value="1"/>
</dbReference>
<name>A0A391NMU3_9EUKA</name>
<dbReference type="PANTHER" id="PTHR32329:SF4">
    <property type="entry name" value="ACTIVATOR OF 2-HYDROXYACYL-COA DEHYDRATASE"/>
    <property type="match status" value="1"/>
</dbReference>
<keyword evidence="3" id="KW-1185">Reference proteome</keyword>
<organism evidence="2 3">
    <name type="scientific">Kipferlia bialata</name>
    <dbReference type="NCBI Taxonomy" id="797122"/>
    <lineage>
        <taxon>Eukaryota</taxon>
        <taxon>Metamonada</taxon>
        <taxon>Carpediemonas-like organisms</taxon>
        <taxon>Kipferlia</taxon>
    </lineage>
</organism>
<proteinExistence type="predicted"/>
<evidence type="ECO:0000259" key="1">
    <source>
        <dbReference type="Pfam" id="PF09989"/>
    </source>
</evidence>
<dbReference type="InterPro" id="IPR018709">
    <property type="entry name" value="CoA_activase_DUF2229"/>
</dbReference>
<gene>
    <name evidence="2" type="ORF">KIPB_007271</name>
</gene>
<feature type="domain" description="DUF2229" evidence="1">
    <location>
        <begin position="2"/>
        <end position="46"/>
    </location>
</feature>
<accession>A0A391NMU3</accession>
<protein>
    <recommendedName>
        <fullName evidence="1">DUF2229 domain-containing protein</fullName>
    </recommendedName>
</protein>
<sequence>AMYEKGMDTIASDTVCYPAKMVHGHVQDLLDKGVNRVWYPMVPWQRQGAESLGEGRTQVQIDIDEGRALPPEQGCTVNCKNCSSGGCAPAPGSDSPYKT</sequence>
<comment type="caution">
    <text evidence="2">The sequence shown here is derived from an EMBL/GenBank/DDBJ whole genome shotgun (WGS) entry which is preliminary data.</text>
</comment>